<feature type="region of interest" description="Disordered" evidence="1">
    <location>
        <begin position="369"/>
        <end position="401"/>
    </location>
</feature>
<accession>A0A1R3HIV4</accession>
<dbReference type="Proteomes" id="UP000187203">
    <property type="component" value="Unassembled WGS sequence"/>
</dbReference>
<dbReference type="Pfam" id="PF02721">
    <property type="entry name" value="DUF223"/>
    <property type="match status" value="1"/>
</dbReference>
<dbReference type="SUPFAM" id="SSF50249">
    <property type="entry name" value="Nucleic acid-binding proteins"/>
    <property type="match status" value="2"/>
</dbReference>
<dbReference type="EMBL" id="AWUE01020023">
    <property type="protein sequence ID" value="OMO70235.1"/>
    <property type="molecule type" value="Genomic_DNA"/>
</dbReference>
<dbReference type="AlphaFoldDB" id="A0A1R3HIV4"/>
<feature type="domain" description="Replication protein A 70 kDa DNA-binding subunit B/D first OB fold" evidence="2">
    <location>
        <begin position="11"/>
        <end position="110"/>
    </location>
</feature>
<evidence type="ECO:0000256" key="1">
    <source>
        <dbReference type="SAM" id="MobiDB-lite"/>
    </source>
</evidence>
<dbReference type="STRING" id="93759.A0A1R3HIV4"/>
<evidence type="ECO:0000259" key="2">
    <source>
        <dbReference type="Pfam" id="PF02721"/>
    </source>
</evidence>
<dbReference type="InterPro" id="IPR012340">
    <property type="entry name" value="NA-bd_OB-fold"/>
</dbReference>
<dbReference type="PANTHER" id="PTHR47165">
    <property type="entry name" value="OS03G0429900 PROTEIN"/>
    <property type="match status" value="1"/>
</dbReference>
<name>A0A1R3HIV4_9ROSI</name>
<dbReference type="Gene3D" id="2.40.50.140">
    <property type="entry name" value="Nucleic acid-binding proteins"/>
    <property type="match status" value="2"/>
</dbReference>
<evidence type="ECO:0000313" key="4">
    <source>
        <dbReference type="Proteomes" id="UP000187203"/>
    </source>
</evidence>
<sequence length="401" mass="45329">MGSVKLFHCTLGKLKPGFKAFIVVRVARMWDTVLPDAVVPIRTDLLLVDHDGSTMQAIMSKGVSRRFSAKIVEGCVYKFTRFDTVVCKLSYLAVPSKYIIYLNSSTSVEEITKSINFDYPRHFFRFATLEDLRARNEKSRILTDVIGVLTAIGNEDKCQTDDDIRVNFWGLHVGSIDEGYLMSRPSNPVMVITSGIVKEFDTIKYISSSSATKIYIDIDIPESRQLKQRFDGIIPPVKLLTADESQNIESVANPIHICVDELLYSSLDELRFKEDDICSRWKYLKKNRARTSASPARANDEAYELRLKQIEEMMYGPVRYLQDQVQSLTKEVASLKSKVLGREPKNQHSWDFSSCNMGAKSGIEAVGIENDTQKEAEAGVATETEKAANVNEETEMKKQMK</sequence>
<dbReference type="CDD" id="cd04480">
    <property type="entry name" value="RPA1_DBD_A_like"/>
    <property type="match status" value="1"/>
</dbReference>
<organism evidence="3 4">
    <name type="scientific">Corchorus olitorius</name>
    <dbReference type="NCBI Taxonomy" id="93759"/>
    <lineage>
        <taxon>Eukaryota</taxon>
        <taxon>Viridiplantae</taxon>
        <taxon>Streptophyta</taxon>
        <taxon>Embryophyta</taxon>
        <taxon>Tracheophyta</taxon>
        <taxon>Spermatophyta</taxon>
        <taxon>Magnoliopsida</taxon>
        <taxon>eudicotyledons</taxon>
        <taxon>Gunneridae</taxon>
        <taxon>Pentapetalae</taxon>
        <taxon>rosids</taxon>
        <taxon>malvids</taxon>
        <taxon>Malvales</taxon>
        <taxon>Malvaceae</taxon>
        <taxon>Grewioideae</taxon>
        <taxon>Apeibeae</taxon>
        <taxon>Corchorus</taxon>
    </lineage>
</organism>
<dbReference type="PANTHER" id="PTHR47165:SF4">
    <property type="entry name" value="OS03G0429900 PROTEIN"/>
    <property type="match status" value="1"/>
</dbReference>
<proteinExistence type="predicted"/>
<dbReference type="InterPro" id="IPR003871">
    <property type="entry name" value="RFA1B/D_OB_1st"/>
</dbReference>
<protein>
    <submittedName>
        <fullName evidence="3">Nucleic acid-binding protein</fullName>
    </submittedName>
</protein>
<reference evidence="4" key="1">
    <citation type="submission" date="2013-09" db="EMBL/GenBank/DDBJ databases">
        <title>Corchorus olitorius genome sequencing.</title>
        <authorList>
            <person name="Alam M."/>
            <person name="Haque M.S."/>
            <person name="Islam M.S."/>
            <person name="Emdad E.M."/>
            <person name="Islam M.M."/>
            <person name="Ahmed B."/>
            <person name="Halim A."/>
            <person name="Hossen Q.M.M."/>
            <person name="Hossain M.Z."/>
            <person name="Ahmed R."/>
            <person name="Khan M.M."/>
            <person name="Islam R."/>
            <person name="Rashid M.M."/>
            <person name="Khan S.A."/>
            <person name="Rahman M.S."/>
            <person name="Alam M."/>
            <person name="Yahiya A.S."/>
            <person name="Khan M.S."/>
            <person name="Azam M.S."/>
            <person name="Haque T."/>
            <person name="Lashkar M.Z.H."/>
            <person name="Akhand A.I."/>
            <person name="Morshed G."/>
            <person name="Roy S."/>
            <person name="Uddin K.S."/>
            <person name="Rabeya T."/>
            <person name="Hossain A.S."/>
            <person name="Chowdhury A."/>
            <person name="Snigdha A.R."/>
            <person name="Mortoza M.S."/>
            <person name="Matin S.A."/>
            <person name="Hoque S.M.E."/>
            <person name="Islam M.K."/>
            <person name="Roy D.K."/>
            <person name="Haider R."/>
            <person name="Moosa M.M."/>
            <person name="Elias S.M."/>
            <person name="Hasan A.M."/>
            <person name="Jahan S."/>
            <person name="Shafiuddin M."/>
            <person name="Mahmood N."/>
            <person name="Shommy N.S."/>
        </authorList>
    </citation>
    <scope>NUCLEOTIDE SEQUENCE [LARGE SCALE GENOMIC DNA]</scope>
    <source>
        <strain evidence="4">cv. O-4</strain>
    </source>
</reference>
<comment type="caution">
    <text evidence="3">The sequence shown here is derived from an EMBL/GenBank/DDBJ whole genome shotgun (WGS) entry which is preliminary data.</text>
</comment>
<evidence type="ECO:0000313" key="3">
    <source>
        <dbReference type="EMBL" id="OMO70235.1"/>
    </source>
</evidence>
<keyword evidence="4" id="KW-1185">Reference proteome</keyword>
<dbReference type="OrthoDB" id="1750550at2759"/>
<gene>
    <name evidence="3" type="ORF">COLO4_28688</name>
</gene>